<dbReference type="PROSITE" id="PS00715">
    <property type="entry name" value="SIGMA70_1"/>
    <property type="match status" value="1"/>
</dbReference>
<protein>
    <recommendedName>
        <fullName evidence="6">RNA polymerase sigma factor</fullName>
    </recommendedName>
</protein>
<gene>
    <name evidence="10" type="ORF">QEO92_28445</name>
</gene>
<name>A0ABY8MDU8_9HYPH</name>
<feature type="repeat" description="ANK" evidence="5">
    <location>
        <begin position="47"/>
        <end position="79"/>
    </location>
</feature>
<keyword evidence="5" id="KW-0040">ANK repeat</keyword>
<keyword evidence="2 6" id="KW-0731">Sigma factor</keyword>
<dbReference type="InterPro" id="IPR000943">
    <property type="entry name" value="RNA_pol_sigma70"/>
</dbReference>
<comment type="function">
    <text evidence="6">Sigma factors are initiation factors that promote the attachment of RNA polymerase to specific initiation sites and are then released.</text>
</comment>
<accession>A0ABY8MDU8</accession>
<dbReference type="Gene3D" id="1.20.120.1810">
    <property type="match status" value="1"/>
</dbReference>
<comment type="similarity">
    <text evidence="6">Belongs to the sigma-70 factor family.</text>
</comment>
<evidence type="ECO:0000313" key="11">
    <source>
        <dbReference type="Proteomes" id="UP001227095"/>
    </source>
</evidence>
<keyword evidence="10" id="KW-0614">Plasmid</keyword>
<dbReference type="NCBIfam" id="TIGR02937">
    <property type="entry name" value="sigma70-ECF"/>
    <property type="match status" value="1"/>
</dbReference>
<dbReference type="InterPro" id="IPR007627">
    <property type="entry name" value="RNA_pol_sigma70_r2"/>
</dbReference>
<dbReference type="SUPFAM" id="SSF48403">
    <property type="entry name" value="Ankyrin repeat"/>
    <property type="match status" value="1"/>
</dbReference>
<sequence>MNGHVRELSSPAASISPLFRLALIKGEEASVLLHLRRHAPVNGRDVNGRTPLMIAATNGRPGICELLVLEGADVSLRDPDGRTAVDLAIRCGHHFIAAILQPSMVVSPPPVIEAAAAADPGEESIAGWEAETEFHAPADNRVADQDVIALQVAIASHRVTRERDDWETADISLPASTTEKATVAIPQSVYAVIASGLAAGWLTDDAVSTAWARANPQHIRQLRQVLAAANVRIFPARPGNPFQCISNAEPASRDLHLCQEVFDSFRDTCTSQLDTAEKYGLEIAGFGPFSPDRELRIFGKVAEARARLVEAFTGFLKITPMALQSELLQTEEVVDDSEEADDGGDVSETGDDLTVESGVSEPSATELFFRDFVKLFNELEQKSSDRQDLEPLRLALENYRKARDRGMEGGLKLVPWLAYRYRRRGLPIEDLIQEGNIGLMRAVEKFDSTKGSRFGSYAVWWIRQAMLRAIEDQSRLIRVPVHIGEFVRKTERIRQRTRAGLGREASVEEIAGELEVSPGKIKNVLAIPGSPFPAVSRLLVDDRVPLPDHRHDLSNLRSLTSEMLLMLPARTERVLRLRFGMGGVEEHTLEEVGEKFDVTRERIRQIETKGLRILRHPNRSRKLEAFL</sequence>
<dbReference type="Pfam" id="PF04545">
    <property type="entry name" value="Sigma70_r4"/>
    <property type="match status" value="1"/>
</dbReference>
<dbReference type="Gene3D" id="1.25.40.20">
    <property type="entry name" value="Ankyrin repeat-containing domain"/>
    <property type="match status" value="1"/>
</dbReference>
<keyword evidence="4 6" id="KW-0804">Transcription</keyword>
<dbReference type="CDD" id="cd06171">
    <property type="entry name" value="Sigma70_r4"/>
    <property type="match status" value="1"/>
</dbReference>
<dbReference type="InterPro" id="IPR050239">
    <property type="entry name" value="Sigma-70_RNA_pol_init_factors"/>
</dbReference>
<dbReference type="InterPro" id="IPR013324">
    <property type="entry name" value="RNA_pol_sigma_r3/r4-like"/>
</dbReference>
<organism evidence="10 11">
    <name type="scientific">Neorhizobium petrolearium</name>
    <dbReference type="NCBI Taxonomy" id="515361"/>
    <lineage>
        <taxon>Bacteria</taxon>
        <taxon>Pseudomonadati</taxon>
        <taxon>Pseudomonadota</taxon>
        <taxon>Alphaproteobacteria</taxon>
        <taxon>Hyphomicrobiales</taxon>
        <taxon>Rhizobiaceae</taxon>
        <taxon>Rhizobium/Agrobacterium group</taxon>
        <taxon>Neorhizobium</taxon>
    </lineage>
</organism>
<dbReference type="InterPro" id="IPR036770">
    <property type="entry name" value="Ankyrin_rpt-contain_sf"/>
</dbReference>
<dbReference type="Pfam" id="PF12796">
    <property type="entry name" value="Ank_2"/>
    <property type="match status" value="1"/>
</dbReference>
<evidence type="ECO:0000256" key="1">
    <source>
        <dbReference type="ARBA" id="ARBA00023015"/>
    </source>
</evidence>
<feature type="region of interest" description="Disordered" evidence="7">
    <location>
        <begin position="332"/>
        <end position="360"/>
    </location>
</feature>
<evidence type="ECO:0000313" key="10">
    <source>
        <dbReference type="EMBL" id="WGI72071.1"/>
    </source>
</evidence>
<evidence type="ECO:0000256" key="3">
    <source>
        <dbReference type="ARBA" id="ARBA00023125"/>
    </source>
</evidence>
<evidence type="ECO:0000259" key="9">
    <source>
        <dbReference type="PROSITE" id="PS00716"/>
    </source>
</evidence>
<keyword evidence="11" id="KW-1185">Reference proteome</keyword>
<evidence type="ECO:0000256" key="6">
    <source>
        <dbReference type="RuleBase" id="RU362124"/>
    </source>
</evidence>
<dbReference type="SUPFAM" id="SSF88946">
    <property type="entry name" value="Sigma2 domain of RNA polymerase sigma factors"/>
    <property type="match status" value="1"/>
</dbReference>
<dbReference type="Proteomes" id="UP001227095">
    <property type="component" value="Plasmid unnamed1"/>
</dbReference>
<dbReference type="Pfam" id="PF04542">
    <property type="entry name" value="Sigma70_r2"/>
    <property type="match status" value="1"/>
</dbReference>
<evidence type="ECO:0000256" key="2">
    <source>
        <dbReference type="ARBA" id="ARBA00023082"/>
    </source>
</evidence>
<reference evidence="10 11" key="1">
    <citation type="submission" date="2023-04" db="EMBL/GenBank/DDBJ databases">
        <title>Neorhizobium petrolearium OS53, complete genome.</title>
        <authorList>
            <person name="Yu T."/>
        </authorList>
    </citation>
    <scope>NUCLEOTIDE SEQUENCE [LARGE SCALE GENOMIC DNA]</scope>
    <source>
        <strain evidence="10 11">OS53</strain>
        <plasmid evidence="10 11">unnamed1</plasmid>
    </source>
</reference>
<dbReference type="PROSITE" id="PS50088">
    <property type="entry name" value="ANK_REPEAT"/>
    <property type="match status" value="1"/>
</dbReference>
<dbReference type="PROSITE" id="PS50297">
    <property type="entry name" value="ANK_REP_REGION"/>
    <property type="match status" value="1"/>
</dbReference>
<dbReference type="PROSITE" id="PS00716">
    <property type="entry name" value="SIGMA70_2"/>
    <property type="match status" value="1"/>
</dbReference>
<dbReference type="InterPro" id="IPR014284">
    <property type="entry name" value="RNA_pol_sigma-70_dom"/>
</dbReference>
<feature type="domain" description="RNA polymerase sigma-70" evidence="8">
    <location>
        <begin position="430"/>
        <end position="443"/>
    </location>
</feature>
<feature type="domain" description="RNA polymerase sigma-70" evidence="9">
    <location>
        <begin position="588"/>
        <end position="614"/>
    </location>
</feature>
<keyword evidence="3 6" id="KW-0238">DNA-binding</keyword>
<evidence type="ECO:0000256" key="5">
    <source>
        <dbReference type="PROSITE-ProRule" id="PRU00023"/>
    </source>
</evidence>
<dbReference type="InterPro" id="IPR002110">
    <property type="entry name" value="Ankyrin_rpt"/>
</dbReference>
<dbReference type="InterPro" id="IPR036388">
    <property type="entry name" value="WH-like_DNA-bd_sf"/>
</dbReference>
<dbReference type="InterPro" id="IPR013325">
    <property type="entry name" value="RNA_pol_sigma_r2"/>
</dbReference>
<dbReference type="SMART" id="SM00248">
    <property type="entry name" value="ANK"/>
    <property type="match status" value="2"/>
</dbReference>
<dbReference type="SUPFAM" id="SSF88659">
    <property type="entry name" value="Sigma3 and sigma4 domains of RNA polymerase sigma factors"/>
    <property type="match status" value="2"/>
</dbReference>
<geneLocation type="plasmid" evidence="10 11">
    <name>unnamed1</name>
</geneLocation>
<dbReference type="PANTHER" id="PTHR30603">
    <property type="entry name" value="RNA POLYMERASE SIGMA FACTOR RPO"/>
    <property type="match status" value="1"/>
</dbReference>
<dbReference type="PRINTS" id="PR00046">
    <property type="entry name" value="SIGMA70FCT"/>
</dbReference>
<dbReference type="InterPro" id="IPR007630">
    <property type="entry name" value="RNA_pol_sigma70_r4"/>
</dbReference>
<dbReference type="EMBL" id="CP123001">
    <property type="protein sequence ID" value="WGI72071.1"/>
    <property type="molecule type" value="Genomic_DNA"/>
</dbReference>
<evidence type="ECO:0000259" key="8">
    <source>
        <dbReference type="PROSITE" id="PS00715"/>
    </source>
</evidence>
<evidence type="ECO:0000256" key="4">
    <source>
        <dbReference type="ARBA" id="ARBA00023163"/>
    </source>
</evidence>
<dbReference type="InterPro" id="IPR007624">
    <property type="entry name" value="RNA_pol_sigma70_r3"/>
</dbReference>
<dbReference type="PANTHER" id="PTHR30603:SF47">
    <property type="entry name" value="RNA POLYMERASE SIGMA FACTOR SIGD, CHLOROPLASTIC"/>
    <property type="match status" value="1"/>
</dbReference>
<dbReference type="RefSeq" id="WP_227705525.1">
    <property type="nucleotide sequence ID" value="NZ_CP123001.1"/>
</dbReference>
<dbReference type="Gene3D" id="1.10.10.10">
    <property type="entry name" value="Winged helix-like DNA-binding domain superfamily/Winged helix DNA-binding domain"/>
    <property type="match status" value="2"/>
</dbReference>
<keyword evidence="1 6" id="KW-0805">Transcription regulation</keyword>
<dbReference type="Pfam" id="PF04539">
    <property type="entry name" value="Sigma70_r3"/>
    <property type="match status" value="1"/>
</dbReference>
<proteinExistence type="inferred from homology"/>
<feature type="compositionally biased region" description="Acidic residues" evidence="7">
    <location>
        <begin position="332"/>
        <end position="354"/>
    </location>
</feature>
<evidence type="ECO:0000256" key="7">
    <source>
        <dbReference type="SAM" id="MobiDB-lite"/>
    </source>
</evidence>